<evidence type="ECO:0000313" key="3">
    <source>
        <dbReference type="EMBL" id="MFD1611677.1"/>
    </source>
</evidence>
<evidence type="ECO:0000256" key="2">
    <source>
        <dbReference type="SAM" id="SignalP"/>
    </source>
</evidence>
<proteinExistence type="predicted"/>
<protein>
    <submittedName>
        <fullName evidence="3">Uncharacterized protein</fullName>
    </submittedName>
</protein>
<feature type="compositionally biased region" description="Low complexity" evidence="1">
    <location>
        <begin position="51"/>
        <end position="91"/>
    </location>
</feature>
<feature type="compositionally biased region" description="Low complexity" evidence="1">
    <location>
        <begin position="99"/>
        <end position="108"/>
    </location>
</feature>
<feature type="compositionally biased region" description="Polar residues" evidence="1">
    <location>
        <begin position="29"/>
        <end position="39"/>
    </location>
</feature>
<feature type="signal peptide" evidence="2">
    <location>
        <begin position="1"/>
        <end position="20"/>
    </location>
</feature>
<dbReference type="RefSeq" id="WP_380888261.1">
    <property type="nucleotide sequence ID" value="NZ_JBHUDY010000001.1"/>
</dbReference>
<feature type="compositionally biased region" description="Polar residues" evidence="1">
    <location>
        <begin position="114"/>
        <end position="125"/>
    </location>
</feature>
<comment type="caution">
    <text evidence="3">The sequence shown here is derived from an EMBL/GenBank/DDBJ whole genome shotgun (WGS) entry which is preliminary data.</text>
</comment>
<keyword evidence="2" id="KW-0732">Signal</keyword>
<accession>A0ABW4I2I1</accession>
<sequence length="143" mass="14407">MKSILLASALLIGGVAYAQADPRDAGQPIGSNATLQPGSTMGDRDTMGKNPGTAAVPPASTTTTTTTTGTMSTDTGMATTTTGTTGSGVVAVQEAGNMTAPPATAGGPYPRCSRTITDHCQQSSARESDTKGGPPAHRRRTRR</sequence>
<gene>
    <name evidence="3" type="ORF">ACFSCW_07685</name>
</gene>
<dbReference type="EMBL" id="JBHUDY010000001">
    <property type="protein sequence ID" value="MFD1611677.1"/>
    <property type="molecule type" value="Genomic_DNA"/>
</dbReference>
<evidence type="ECO:0000313" key="4">
    <source>
        <dbReference type="Proteomes" id="UP001597115"/>
    </source>
</evidence>
<feature type="region of interest" description="Disordered" evidence="1">
    <location>
        <begin position="23"/>
        <end position="143"/>
    </location>
</feature>
<evidence type="ECO:0000256" key="1">
    <source>
        <dbReference type="SAM" id="MobiDB-lite"/>
    </source>
</evidence>
<reference evidence="4" key="1">
    <citation type="journal article" date="2019" name="Int. J. Syst. Evol. Microbiol.">
        <title>The Global Catalogue of Microorganisms (GCM) 10K type strain sequencing project: providing services to taxonomists for standard genome sequencing and annotation.</title>
        <authorList>
            <consortium name="The Broad Institute Genomics Platform"/>
            <consortium name="The Broad Institute Genome Sequencing Center for Infectious Disease"/>
            <person name="Wu L."/>
            <person name="Ma J."/>
        </authorList>
    </citation>
    <scope>NUCLEOTIDE SEQUENCE [LARGE SCALE GENOMIC DNA]</scope>
    <source>
        <strain evidence="4">CGMCC 1.16275</strain>
    </source>
</reference>
<feature type="chain" id="PRO_5047423048" evidence="2">
    <location>
        <begin position="21"/>
        <end position="143"/>
    </location>
</feature>
<name>A0ABW4I2I1_9SPHN</name>
<keyword evidence="4" id="KW-1185">Reference proteome</keyword>
<organism evidence="3 4">
    <name type="scientific">Sphingomonas tabacisoli</name>
    <dbReference type="NCBI Taxonomy" id="2249466"/>
    <lineage>
        <taxon>Bacteria</taxon>
        <taxon>Pseudomonadati</taxon>
        <taxon>Pseudomonadota</taxon>
        <taxon>Alphaproteobacteria</taxon>
        <taxon>Sphingomonadales</taxon>
        <taxon>Sphingomonadaceae</taxon>
        <taxon>Sphingomonas</taxon>
    </lineage>
</organism>
<dbReference type="Proteomes" id="UP001597115">
    <property type="component" value="Unassembled WGS sequence"/>
</dbReference>